<keyword evidence="2 7" id="KW-0812">Transmembrane</keyword>
<evidence type="ECO:0000256" key="2">
    <source>
        <dbReference type="ARBA" id="ARBA00022692"/>
    </source>
</evidence>
<dbReference type="Gene3D" id="3.40.50.2300">
    <property type="match status" value="1"/>
</dbReference>
<dbReference type="InterPro" id="IPR050726">
    <property type="entry name" value="mGluR"/>
</dbReference>
<dbReference type="Pfam" id="PF01094">
    <property type="entry name" value="ANF_receptor"/>
    <property type="match status" value="1"/>
</dbReference>
<proteinExistence type="predicted"/>
<evidence type="ECO:0000256" key="3">
    <source>
        <dbReference type="ARBA" id="ARBA00022989"/>
    </source>
</evidence>
<evidence type="ECO:0000259" key="9">
    <source>
        <dbReference type="Pfam" id="PF07699"/>
    </source>
</evidence>
<name>A0A1Q9EB49_SYMMI</name>
<comment type="subcellular location">
    <subcellularLocation>
        <location evidence="1">Membrane</location>
    </subcellularLocation>
</comment>
<dbReference type="EMBL" id="LSRX01000204">
    <property type="protein sequence ID" value="OLQ04655.1"/>
    <property type="molecule type" value="Genomic_DNA"/>
</dbReference>
<dbReference type="InterPro" id="IPR011641">
    <property type="entry name" value="Tyr-kin_ephrin_A/B_rcpt-like"/>
</dbReference>
<keyword evidence="5" id="KW-0325">Glycoprotein</keyword>
<sequence length="1604" mass="175916">MPSVEERPPVAEGTPIVPTEVTTVTSHISSSSIINVVQNVEGKAVHAYEQPAKPPEPTIYSGTTSHPTGAFLEAVNCCHCGTACFEGQQACFSCGGPVKPGQMKAQHRRTRLARGREEMNQLADANDAPRVFLNKVKSASKDVAGRGMASFEGENIRKAKVSRNKAVNLGFKNILDRFNRSNGYACSLAQAGVTRRGVRVMDCLVKAYLPNPGRTTAQRTMAVGSNATVTQEIGPHRDDIPHCRLVFFECDPEELCVAGLTSTPDDSPIAFTWYGAFLSHQDFVKNCSRCPTGVRLQTFGHGFLEIHGNDAQAINQNITTIVADDLEYAAQTAADARTAAQRSQAAQPKYATHLPPGKGEQKGQDKGKGKGKPREPSTPPPQRPPRGEVNWSWYNRGWSDREWDQWYSQWHGWQQRGWNWRCNSTPATSPFGCTMLFHLQAVYPYFLRVVPPDTVQGLALWSWILHFDAPLAICLYSTEPFGQGLLGVIEDLAREEQQPDRVKGHALQYTPQGISREVGTDTISATDPLLPVGFQTFLPYGKGSRFPDFQSFWSRLVPEDIIGPEARQEYRLDMMQRPLSDDFVIDVMAENADGNSWQALAFDCVYSFLVSINQLLHKGFKDHEIKGELLLKELRNVSFTGVSGHITFNEDGDRMGEYELLNVQLGSSGSLEALGAAIFSAQTREFTFRTAMDETRQCKICPRGTQCPGGSSGLATCPRGAFANGTGMSNCTLCPRGTFARDVGSFECSPCQEGYEAPNMGSETFMCDNGFDAGCKSCPDGLVCPAGLAPPLQQAGYWADPVAFVDSSTCHASVLRCRNRNECPAGVLGLCASGREGLACNNCQRSHYPVEDGPDTGTCQPCGEGDVLPALLLIVLVPLCLVGLSTMKMEPSQLSFNMLTAAAVASQLIVAIQALGSMQQLSIEWQHPVKALLEFTETVAAGLSGTDSPVLKFIMRLLACPALCLILIFSWILSKLLGRPKPLDSLLNICGICLFAFFLSITLATLSPLRCVPNPNGTSSLITDPGLAAAGVLSQPVPILAWATYATVMYPSRVASGRALRRVNRYRFLFHRFKPEKYYYGLVLLLRNGLVATLPIVTVELPELQVPSMGLILLVSGALQARTYPWRTETANHVELILIGLLLLMLLAAAPLLSHDRDRSSTLLGWILCLPVIGVLLVGSLALFRALGRHLYRRRLYGIFLCHHKGGAGSLCRLLKILIARKTETRVFLDCDQLENLDFLFDIVRTATRSIVVVLTSEVLKRVWCAGEIATAFKNGVTTVPLQCDGYIPPTEEGRELILSLWTKQQKQMLAGYGITDEAILAAYHWLQEELEHIKMPRFGPVADREEAVWELLGRGGIVGAGGLLRTLSLKPSTSRSSLTNARARILIMSSVSDAECLSSCEVFQLMLQAQLRVECTVVQNRRQMVKWKPFAYYLVVLLFRGIFSDSGFARLLLAAFSPPGRSLEVLTLIADVQFEFPSFDLDHNPTVDADMDDADVADQRQLLQAYKSLVTVLALPFSPLASEGLQTRQVAEIAGRMHRYKDPASAASRDEADDNFTMKQLEEQNWYHGASQASTNPEDDVPTRMSFSSGSLALTDGSTKLSL</sequence>
<feature type="transmembrane region" description="Helical" evidence="7">
    <location>
        <begin position="1165"/>
        <end position="1187"/>
    </location>
</feature>
<feature type="transmembrane region" description="Helical" evidence="7">
    <location>
        <begin position="1133"/>
        <end position="1153"/>
    </location>
</feature>
<comment type="caution">
    <text evidence="10">The sequence shown here is derived from an EMBL/GenBank/DDBJ whole genome shotgun (WGS) entry which is preliminary data.</text>
</comment>
<feature type="transmembrane region" description="Helical" evidence="7">
    <location>
        <begin position="1026"/>
        <end position="1048"/>
    </location>
</feature>
<dbReference type="OrthoDB" id="439917at2759"/>
<dbReference type="SMART" id="SM01411">
    <property type="entry name" value="Ephrin_rec_like"/>
    <property type="match status" value="2"/>
</dbReference>
<dbReference type="InterPro" id="IPR028082">
    <property type="entry name" value="Peripla_BP_I"/>
</dbReference>
<feature type="transmembrane region" description="Helical" evidence="7">
    <location>
        <begin position="867"/>
        <end position="884"/>
    </location>
</feature>
<feature type="compositionally biased region" description="Basic and acidic residues" evidence="6">
    <location>
        <begin position="359"/>
        <end position="375"/>
    </location>
</feature>
<feature type="transmembrane region" description="Helical" evidence="7">
    <location>
        <begin position="953"/>
        <end position="973"/>
    </location>
</feature>
<dbReference type="InterPro" id="IPR001828">
    <property type="entry name" value="ANF_lig-bd_rcpt"/>
</dbReference>
<protein>
    <submittedName>
        <fullName evidence="10">Metabotropic glutamate receptor-like protein E</fullName>
    </submittedName>
</protein>
<evidence type="ECO:0000256" key="4">
    <source>
        <dbReference type="ARBA" id="ARBA00023136"/>
    </source>
</evidence>
<keyword evidence="11" id="KW-1185">Reference proteome</keyword>
<evidence type="ECO:0000256" key="6">
    <source>
        <dbReference type="SAM" id="MobiDB-lite"/>
    </source>
</evidence>
<dbReference type="Pfam" id="PF07699">
    <property type="entry name" value="Ephrin_rec_like"/>
    <property type="match status" value="1"/>
</dbReference>
<dbReference type="PANTHER" id="PTHR24060">
    <property type="entry name" value="METABOTROPIC GLUTAMATE RECEPTOR"/>
    <property type="match status" value="1"/>
</dbReference>
<feature type="transmembrane region" description="Helical" evidence="7">
    <location>
        <begin position="1431"/>
        <end position="1454"/>
    </location>
</feature>
<evidence type="ECO:0000256" key="1">
    <source>
        <dbReference type="ARBA" id="ARBA00004370"/>
    </source>
</evidence>
<feature type="domain" description="Receptor ligand binding region" evidence="8">
    <location>
        <begin position="593"/>
        <end position="664"/>
    </location>
</feature>
<feature type="domain" description="Tyrosine-protein kinase ephrin type A/B receptor-like" evidence="9">
    <location>
        <begin position="720"/>
        <end position="762"/>
    </location>
</feature>
<feature type="transmembrane region" description="Helical" evidence="7">
    <location>
        <begin position="985"/>
        <end position="1006"/>
    </location>
</feature>
<evidence type="ECO:0000313" key="11">
    <source>
        <dbReference type="Proteomes" id="UP000186817"/>
    </source>
</evidence>
<keyword evidence="3 7" id="KW-1133">Transmembrane helix</keyword>
<feature type="region of interest" description="Disordered" evidence="6">
    <location>
        <begin position="1568"/>
        <end position="1590"/>
    </location>
</feature>
<dbReference type="GO" id="GO:0016020">
    <property type="term" value="C:membrane"/>
    <property type="evidence" value="ECO:0007669"/>
    <property type="project" value="UniProtKB-SubCell"/>
</dbReference>
<evidence type="ECO:0000313" key="10">
    <source>
        <dbReference type="EMBL" id="OLQ04655.1"/>
    </source>
</evidence>
<evidence type="ECO:0000256" key="7">
    <source>
        <dbReference type="SAM" id="Phobius"/>
    </source>
</evidence>
<organism evidence="10 11">
    <name type="scientific">Symbiodinium microadriaticum</name>
    <name type="common">Dinoflagellate</name>
    <name type="synonym">Zooxanthella microadriatica</name>
    <dbReference type="NCBI Taxonomy" id="2951"/>
    <lineage>
        <taxon>Eukaryota</taxon>
        <taxon>Sar</taxon>
        <taxon>Alveolata</taxon>
        <taxon>Dinophyceae</taxon>
        <taxon>Suessiales</taxon>
        <taxon>Symbiodiniaceae</taxon>
        <taxon>Symbiodinium</taxon>
    </lineage>
</organism>
<evidence type="ECO:0000256" key="5">
    <source>
        <dbReference type="ARBA" id="ARBA00023180"/>
    </source>
</evidence>
<dbReference type="InterPro" id="IPR009030">
    <property type="entry name" value="Growth_fac_rcpt_cys_sf"/>
</dbReference>
<dbReference type="Proteomes" id="UP000186817">
    <property type="component" value="Unassembled WGS sequence"/>
</dbReference>
<dbReference type="SUPFAM" id="SSF57184">
    <property type="entry name" value="Growth factor receptor domain"/>
    <property type="match status" value="1"/>
</dbReference>
<accession>A0A1Q9EB49</accession>
<dbReference type="SUPFAM" id="SSF53822">
    <property type="entry name" value="Periplasmic binding protein-like I"/>
    <property type="match status" value="1"/>
</dbReference>
<feature type="region of interest" description="Disordered" evidence="6">
    <location>
        <begin position="339"/>
        <end position="389"/>
    </location>
</feature>
<reference evidence="10 11" key="1">
    <citation type="submission" date="2016-02" db="EMBL/GenBank/DDBJ databases">
        <title>Genome analysis of coral dinoflagellate symbionts highlights evolutionary adaptations to a symbiotic lifestyle.</title>
        <authorList>
            <person name="Aranda M."/>
            <person name="Li Y."/>
            <person name="Liew Y.J."/>
            <person name="Baumgarten S."/>
            <person name="Simakov O."/>
            <person name="Wilson M."/>
            <person name="Piel J."/>
            <person name="Ashoor H."/>
            <person name="Bougouffa S."/>
            <person name="Bajic V.B."/>
            <person name="Ryu T."/>
            <person name="Ravasi T."/>
            <person name="Bayer T."/>
            <person name="Micklem G."/>
            <person name="Kim H."/>
            <person name="Bhak J."/>
            <person name="Lajeunesse T.C."/>
            <person name="Voolstra C.R."/>
        </authorList>
    </citation>
    <scope>NUCLEOTIDE SEQUENCE [LARGE SCALE GENOMIC DNA]</scope>
    <source>
        <strain evidence="10 11">CCMP2467</strain>
    </source>
</reference>
<dbReference type="Gene3D" id="2.10.50.10">
    <property type="entry name" value="Tumor Necrosis Factor Receptor, subunit A, domain 2"/>
    <property type="match status" value="1"/>
</dbReference>
<gene>
    <name evidence="10" type="primary">grlE</name>
    <name evidence="10" type="ORF">AK812_SmicGene12233</name>
</gene>
<evidence type="ECO:0000259" key="8">
    <source>
        <dbReference type="Pfam" id="PF01094"/>
    </source>
</evidence>
<feature type="transmembrane region" description="Helical" evidence="7">
    <location>
        <begin position="896"/>
        <end position="915"/>
    </location>
</feature>
<keyword evidence="4 7" id="KW-0472">Membrane</keyword>
<keyword evidence="10" id="KW-0675">Receptor</keyword>